<dbReference type="Proteomes" id="UP000245631">
    <property type="component" value="Unassembled WGS sequence"/>
</dbReference>
<sequence>MFYRLKDFGRVTTRYDRNAATFLTVVCIAAFLLVMSSDPDQMVQVQSIG</sequence>
<keyword evidence="1" id="KW-0472">Membrane</keyword>
<accession>A0A8E3B4D9</accession>
<comment type="caution">
    <text evidence="2">The sequence shown here is derived from an EMBL/GenBank/DDBJ whole genome shotgun (WGS) entry which is preliminary data.</text>
</comment>
<evidence type="ECO:0008006" key="4">
    <source>
        <dbReference type="Google" id="ProtNLM"/>
    </source>
</evidence>
<proteinExistence type="predicted"/>
<feature type="transmembrane region" description="Helical" evidence="1">
    <location>
        <begin position="20"/>
        <end position="37"/>
    </location>
</feature>
<evidence type="ECO:0000313" key="3">
    <source>
        <dbReference type="Proteomes" id="UP000245631"/>
    </source>
</evidence>
<evidence type="ECO:0000256" key="1">
    <source>
        <dbReference type="SAM" id="Phobius"/>
    </source>
</evidence>
<keyword evidence="1" id="KW-0812">Transmembrane</keyword>
<keyword evidence="1" id="KW-1133">Transmembrane helix</keyword>
<dbReference type="EMBL" id="QGGH01000005">
    <property type="protein sequence ID" value="PWJ90375.1"/>
    <property type="molecule type" value="Genomic_DNA"/>
</dbReference>
<organism evidence="2 3">
    <name type="scientific">Rhizobium loti</name>
    <name type="common">Mesorhizobium loti</name>
    <dbReference type="NCBI Taxonomy" id="381"/>
    <lineage>
        <taxon>Bacteria</taxon>
        <taxon>Pseudomonadati</taxon>
        <taxon>Pseudomonadota</taxon>
        <taxon>Alphaproteobacteria</taxon>
        <taxon>Hyphomicrobiales</taxon>
        <taxon>Phyllobacteriaceae</taxon>
        <taxon>Mesorhizobium</taxon>
    </lineage>
</organism>
<name>A0A8E3B4D9_RHILI</name>
<protein>
    <recommendedName>
        <fullName evidence="4">Transposase</fullName>
    </recommendedName>
</protein>
<gene>
    <name evidence="2" type="ORF">C8D77_105269</name>
</gene>
<dbReference type="AlphaFoldDB" id="A0A8E3B4D9"/>
<reference evidence="2 3" key="1">
    <citation type="submission" date="2018-05" db="EMBL/GenBank/DDBJ databases">
        <title>Genomic Encyclopedia of Type Strains, Phase IV (KMG-IV): sequencing the most valuable type-strain genomes for metagenomic binning, comparative biology and taxonomic classification.</title>
        <authorList>
            <person name="Goeker M."/>
        </authorList>
    </citation>
    <scope>NUCLEOTIDE SEQUENCE [LARGE SCALE GENOMIC DNA]</scope>
    <source>
        <strain evidence="2 3">DSM 2626</strain>
    </source>
</reference>
<evidence type="ECO:0000313" key="2">
    <source>
        <dbReference type="EMBL" id="PWJ90375.1"/>
    </source>
</evidence>